<reference evidence="1" key="1">
    <citation type="submission" date="2018-06" db="EMBL/GenBank/DDBJ databases">
        <title>A low-copy and theta-replication plasmid pLP60 of lactobacillus plantarum PC518.</title>
        <authorList>
            <person name="Yao F."/>
            <person name="Xu X."/>
            <person name="Pan Q."/>
            <person name="Cao K."/>
        </authorList>
    </citation>
    <scope>NUCLEOTIDE SEQUENCE</scope>
    <source>
        <strain evidence="1">PC518</strain>
        <plasmid evidence="1">pLP60</plasmid>
    </source>
</reference>
<gene>
    <name evidence="2" type="ORF">JH395_16510</name>
</gene>
<evidence type="ECO:0000313" key="3">
    <source>
        <dbReference type="Proteomes" id="UP000595466"/>
    </source>
</evidence>
<name>A0A345X0D0_LACPN</name>
<dbReference type="RefSeq" id="WP_072557642.1">
    <property type="nucleotide sequence ID" value="NZ_CP025733.1"/>
</dbReference>
<dbReference type="KEGG" id="lpb:SH83_15450"/>
<accession>A0A345X0D0</accession>
<organism evidence="1">
    <name type="scientific">Lactiplantibacillus plantarum</name>
    <name type="common">Lactobacillus plantarum</name>
    <dbReference type="NCBI Taxonomy" id="1590"/>
    <lineage>
        <taxon>Bacteria</taxon>
        <taxon>Bacillati</taxon>
        <taxon>Bacillota</taxon>
        <taxon>Bacilli</taxon>
        <taxon>Lactobacillales</taxon>
        <taxon>Lactobacillaceae</taxon>
        <taxon>Lactiplantibacillus</taxon>
    </lineage>
</organism>
<reference evidence="2 3" key="2">
    <citation type="submission" date="2020-12" db="EMBL/GenBank/DDBJ databases">
        <title>Whole genome sequencing of Lactobacillus plantarum PC518.</title>
        <authorList>
            <person name="Guo Q."/>
        </authorList>
    </citation>
    <scope>NUCLEOTIDE SEQUENCE [LARGE SCALE GENOMIC DNA]</scope>
    <source>
        <strain evidence="2 3">PC518</strain>
        <plasmid evidence="2 3">unnamed10</plasmid>
    </source>
</reference>
<sequence>MKLYLTDDVYTQAGTKIAQLSASLDGDGKTPLVQTTGESTVIGFNDDGSPIFKKDEHDDKLIASSQQSFMATALKLQKIITKINGNDPSNVNIIH</sequence>
<geneLocation type="plasmid" evidence="1">
    <name>pLP60</name>
</geneLocation>
<dbReference type="EMBL" id="CP066827">
    <property type="protein sequence ID" value="QQM62748.1"/>
    <property type="molecule type" value="Genomic_DNA"/>
</dbReference>
<dbReference type="Proteomes" id="UP000595466">
    <property type="component" value="Plasmid unnamed10"/>
</dbReference>
<evidence type="ECO:0000313" key="2">
    <source>
        <dbReference type="EMBL" id="QQM62748.1"/>
    </source>
</evidence>
<geneLocation type="plasmid" evidence="2 3">
    <name>unnamed10</name>
</geneLocation>
<dbReference type="AlphaFoldDB" id="A0A345X0D0"/>
<dbReference type="EMBL" id="MH544243">
    <property type="protein sequence ID" value="AXJ99932.1"/>
    <property type="molecule type" value="Genomic_DNA"/>
</dbReference>
<proteinExistence type="predicted"/>
<protein>
    <submittedName>
        <fullName evidence="1">Uncharacterized protein</fullName>
    </submittedName>
</protein>
<evidence type="ECO:0000313" key="1">
    <source>
        <dbReference type="EMBL" id="AXJ99932.1"/>
    </source>
</evidence>
<keyword evidence="1" id="KW-0614">Plasmid</keyword>